<protein>
    <submittedName>
        <fullName evidence="8">CYFIP related Rac1 interactor B</fullName>
    </submittedName>
</protein>
<evidence type="ECO:0000256" key="3">
    <source>
        <dbReference type="ARBA" id="ARBA00011307"/>
    </source>
</evidence>
<dbReference type="Pfam" id="PF07159">
    <property type="entry name" value="CYRIA-B_Rac1-bd"/>
    <property type="match status" value="2"/>
</dbReference>
<dbReference type="InterPro" id="IPR009828">
    <property type="entry name" value="CYRIA/CYRIB_Rac1-bd"/>
</dbReference>
<dbReference type="GO" id="GO:0030833">
    <property type="term" value="P:regulation of actin filament polymerization"/>
    <property type="evidence" value="ECO:0007669"/>
    <property type="project" value="InterPro"/>
</dbReference>
<comment type="similarity">
    <text evidence="2">Belongs to the CYRI family.</text>
</comment>
<evidence type="ECO:0000256" key="4">
    <source>
        <dbReference type="ARBA" id="ARBA00023136"/>
    </source>
</evidence>
<name>A0A8C0Z0P1_CANLF</name>
<accession>A0A8C0Z0P1</accession>
<sequence>MYIHKHTYTHTHKHMCCSIYMLYAMTFLNFIKVSFNKIEHVLKYNNVLDFFPFFFLQTDRRTRTESPALAEDAQPTESEKEIYNQVNVVLKDAEGILEDLQSYRGAGHEIREAIQHPADEKLQEKAWGAVVPLVGKLKTFYEFSQRLEAALRGLLGALTSTPYSPTQHLEREQALAKQFAEILHFTLRFDELKAEGENEVNNELANRMSLFYAEATPMLKTLSDATTKFVSENKNLPIENTTDCLSTMASVCRVMLETPEYRSRFTNEETVSFCLRVMVGVIILYDHVHPVGAFAKTSKIDMKGCIKVLKDQPPNSVEGLLNALRYTTKHLNDETTSKQIKSMLQ</sequence>
<evidence type="ECO:0000313" key="7">
    <source>
        <dbReference type="Ensembl" id="ENSCAFP00030017416.1"/>
    </source>
</evidence>
<dbReference type="GO" id="GO:0031267">
    <property type="term" value="F:small GTPase binding"/>
    <property type="evidence" value="ECO:0007669"/>
    <property type="project" value="InterPro"/>
</dbReference>
<dbReference type="AlphaFoldDB" id="A0A8C0Z0P1"/>
<reference evidence="8" key="3">
    <citation type="submission" date="2025-05" db="UniProtKB">
        <authorList>
            <consortium name="Ensembl"/>
        </authorList>
    </citation>
    <scope>IDENTIFICATION</scope>
</reference>
<feature type="domain" description="CYRIA/CYRIB Rac1 binding" evidence="6">
    <location>
        <begin position="196"/>
        <end position="341"/>
    </location>
</feature>
<comment type="subcellular location">
    <subcellularLocation>
        <location evidence="1">Membrane</location>
        <topology evidence="1">Lipid-anchor</topology>
    </subcellularLocation>
</comment>
<feature type="domain" description="CYRIA/CYRIB Rac1 binding" evidence="6">
    <location>
        <begin position="71"/>
        <end position="194"/>
    </location>
</feature>
<evidence type="ECO:0000313" key="8">
    <source>
        <dbReference type="Ensembl" id="ENSCAFP00040028169.1"/>
    </source>
</evidence>
<evidence type="ECO:0000313" key="9">
    <source>
        <dbReference type="Proteomes" id="UP000694542"/>
    </source>
</evidence>
<gene>
    <name evidence="8" type="primary">CYRIB</name>
</gene>
<evidence type="ECO:0000256" key="1">
    <source>
        <dbReference type="ARBA" id="ARBA00004635"/>
    </source>
</evidence>
<keyword evidence="4" id="KW-0472">Membrane</keyword>
<evidence type="ECO:0000259" key="6">
    <source>
        <dbReference type="Pfam" id="PF07159"/>
    </source>
</evidence>
<dbReference type="Ensembl" id="ENSCAFT00030019984.1">
    <property type="protein sequence ID" value="ENSCAFP00030017416.1"/>
    <property type="gene ID" value="ENSCAFG00030010729.1"/>
</dbReference>
<evidence type="ECO:0000256" key="2">
    <source>
        <dbReference type="ARBA" id="ARBA00005778"/>
    </source>
</evidence>
<comment type="subunit">
    <text evidence="3">Interacts with RAC1 (GTP-bound form preferentially).</text>
</comment>
<keyword evidence="5" id="KW-0449">Lipoprotein</keyword>
<proteinExistence type="inferred from homology"/>
<dbReference type="GO" id="GO:0016020">
    <property type="term" value="C:membrane"/>
    <property type="evidence" value="ECO:0007669"/>
    <property type="project" value="UniProtKB-SubCell"/>
</dbReference>
<organism evidence="8 9">
    <name type="scientific">Canis lupus familiaris</name>
    <name type="common">Dog</name>
    <name type="synonym">Canis familiaris</name>
    <dbReference type="NCBI Taxonomy" id="9615"/>
    <lineage>
        <taxon>Eukaryota</taxon>
        <taxon>Metazoa</taxon>
        <taxon>Chordata</taxon>
        <taxon>Craniata</taxon>
        <taxon>Vertebrata</taxon>
        <taxon>Euteleostomi</taxon>
        <taxon>Mammalia</taxon>
        <taxon>Eutheria</taxon>
        <taxon>Laurasiatheria</taxon>
        <taxon>Carnivora</taxon>
        <taxon>Caniformia</taxon>
        <taxon>Canidae</taxon>
        <taxon>Canis</taxon>
    </lineage>
</organism>
<dbReference type="PANTHER" id="PTHR12422">
    <property type="entry name" value="GH09096P"/>
    <property type="match status" value="1"/>
</dbReference>
<evidence type="ECO:0000256" key="5">
    <source>
        <dbReference type="ARBA" id="ARBA00023288"/>
    </source>
</evidence>
<reference evidence="8" key="1">
    <citation type="submission" date="2018-10" db="EMBL/GenBank/DDBJ databases">
        <title>De novo assembly of a Great Dane genome.</title>
        <authorList>
            <person name="Kidd J.M."/>
            <person name="Pendleton A.L."/>
            <person name="Shen F."/>
            <person name="Emery S."/>
        </authorList>
    </citation>
    <scope>NUCLEOTIDE SEQUENCE [LARGE SCALE GENOMIC DNA]</scope>
    <source>
        <strain evidence="8">Great Dane</strain>
    </source>
</reference>
<dbReference type="Proteomes" id="UP000694542">
    <property type="component" value="Chromosome 13"/>
</dbReference>
<dbReference type="Proteomes" id="UP000694429">
    <property type="component" value="Chromosome 13"/>
</dbReference>
<dbReference type="Ensembl" id="ENSCAFT00040032384.1">
    <property type="protein sequence ID" value="ENSCAFP00040028169.1"/>
    <property type="gene ID" value="ENSCAFG00040017461.1"/>
</dbReference>
<dbReference type="InterPro" id="IPR039789">
    <property type="entry name" value="CYRI"/>
</dbReference>
<reference evidence="7" key="2">
    <citation type="submission" date="2019-03" db="EMBL/GenBank/DDBJ databases">
        <authorList>
            <person name="Warren W.C."/>
            <person name="Johnson G.S."/>
        </authorList>
    </citation>
    <scope>NUCLEOTIDE SEQUENCE [LARGE SCALE GENOMIC DNA]</scope>
    <source>
        <strain evidence="7">Basenji</strain>
    </source>
</reference>